<dbReference type="PANTHER" id="PTHR33747">
    <property type="entry name" value="UPF0225 PROTEIN SCO1677"/>
    <property type="match status" value="1"/>
</dbReference>
<name>A0A1H0RGW1_9CLOT</name>
<dbReference type="SUPFAM" id="SSF103642">
    <property type="entry name" value="Sec-C motif"/>
    <property type="match status" value="1"/>
</dbReference>
<dbReference type="STRING" id="94869.SAMN04488529_103191"/>
<dbReference type="Proteomes" id="UP000198597">
    <property type="component" value="Unassembled WGS sequence"/>
</dbReference>
<dbReference type="InterPro" id="IPR004027">
    <property type="entry name" value="SEC_C_motif"/>
</dbReference>
<protein>
    <submittedName>
        <fullName evidence="1">SEC-C motif-containing protein</fullName>
    </submittedName>
</protein>
<dbReference type="Pfam" id="PF02810">
    <property type="entry name" value="SEC-C"/>
    <property type="match status" value="1"/>
</dbReference>
<dbReference type="RefSeq" id="WP_089968134.1">
    <property type="nucleotide sequence ID" value="NZ_FNJM01000003.1"/>
</dbReference>
<accession>A0A1H0RGW1</accession>
<organism evidence="1 2">
    <name type="scientific">Clostridium gasigenes</name>
    <dbReference type="NCBI Taxonomy" id="94869"/>
    <lineage>
        <taxon>Bacteria</taxon>
        <taxon>Bacillati</taxon>
        <taxon>Bacillota</taxon>
        <taxon>Clostridia</taxon>
        <taxon>Eubacteriales</taxon>
        <taxon>Clostridiaceae</taxon>
        <taxon>Clostridium</taxon>
    </lineage>
</organism>
<reference evidence="1 2" key="1">
    <citation type="submission" date="2016-10" db="EMBL/GenBank/DDBJ databases">
        <authorList>
            <person name="de Groot N.N."/>
        </authorList>
    </citation>
    <scope>NUCLEOTIDE SEQUENCE [LARGE SCALE GENOMIC DNA]</scope>
    <source>
        <strain evidence="1 2">DSM 12272</strain>
    </source>
</reference>
<keyword evidence="2" id="KW-1185">Reference proteome</keyword>
<dbReference type="AlphaFoldDB" id="A0A1H0RGW1"/>
<dbReference type="EMBL" id="FNJM01000003">
    <property type="protein sequence ID" value="SDP28862.1"/>
    <property type="molecule type" value="Genomic_DNA"/>
</dbReference>
<sequence length="377" mass="43551">MEKDINKMQEDIVNADMKQADKIWKVMEENLSLEYHLDRMTKDELVKVAAQYKVKGITSLKKADAVIKVKNSIIEKIDITLDLLNDEGFSYLQNLINGNCIESCETNELINTTYLRNRGILFTGIIDENLKVILPIEVSELIKIKLTKELKENTLRNTEIVKLFAGMVYYYGVLTIDKFIELAESTLEYDIYYERVEMIINNGEELGFDYQIEGNIAVHIDVEEVSEIIEAQERNCEIGYYKFDKKALIKAAKPDFIEENKQALKLEKVIGELFVIDKKILKEEIESYSIAIKNEEPLDACIDVYLRAYQIEADEERNIFSEELTKLANSVRRWSYKGYSQTEIDNKKKTVVVEVKVGRNDVCICGSGKKYKKCCGR</sequence>
<proteinExistence type="predicted"/>
<evidence type="ECO:0000313" key="2">
    <source>
        <dbReference type="Proteomes" id="UP000198597"/>
    </source>
</evidence>
<dbReference type="PANTHER" id="PTHR33747:SF1">
    <property type="entry name" value="ADENYLATE CYCLASE-ASSOCIATED CAP C-TERMINAL DOMAIN-CONTAINING PROTEIN"/>
    <property type="match status" value="1"/>
</dbReference>
<gene>
    <name evidence="1" type="ORF">SAMN04488529_103191</name>
</gene>
<evidence type="ECO:0000313" key="1">
    <source>
        <dbReference type="EMBL" id="SDP28862.1"/>
    </source>
</evidence>
<dbReference type="Gene3D" id="3.10.450.50">
    <property type="match status" value="1"/>
</dbReference>